<keyword evidence="1" id="KW-1185">Reference proteome</keyword>
<dbReference type="WBParaSite" id="maker-uti_cns_0010023-snap-gene-0.6-mRNA-1">
    <property type="protein sequence ID" value="maker-uti_cns_0010023-snap-gene-0.6-mRNA-1"/>
    <property type="gene ID" value="maker-uti_cns_0010023-snap-gene-0.6"/>
</dbReference>
<evidence type="ECO:0000313" key="1">
    <source>
        <dbReference type="Proteomes" id="UP000095280"/>
    </source>
</evidence>
<sequence length="26" mass="2943">MVETKLRATKSVTSITLKHAERLSEN</sequence>
<dbReference type="AlphaFoldDB" id="A0A1I8I5F3"/>
<dbReference type="Proteomes" id="UP000095280">
    <property type="component" value="Unplaced"/>
</dbReference>
<name>A0A1I8I5F3_9PLAT</name>
<accession>A0A1I8I5F3</accession>
<protein>
    <submittedName>
        <fullName evidence="2">Transcriptional regulator</fullName>
    </submittedName>
</protein>
<proteinExistence type="predicted"/>
<reference evidence="2" key="1">
    <citation type="submission" date="2016-11" db="UniProtKB">
        <authorList>
            <consortium name="WormBaseParasite"/>
        </authorList>
    </citation>
    <scope>IDENTIFICATION</scope>
</reference>
<evidence type="ECO:0000313" key="2">
    <source>
        <dbReference type="WBParaSite" id="maker-uti_cns_0010023-snap-gene-0.6-mRNA-1"/>
    </source>
</evidence>
<organism evidence="1 2">
    <name type="scientific">Macrostomum lignano</name>
    <dbReference type="NCBI Taxonomy" id="282301"/>
    <lineage>
        <taxon>Eukaryota</taxon>
        <taxon>Metazoa</taxon>
        <taxon>Spiralia</taxon>
        <taxon>Lophotrochozoa</taxon>
        <taxon>Platyhelminthes</taxon>
        <taxon>Rhabditophora</taxon>
        <taxon>Macrostomorpha</taxon>
        <taxon>Macrostomida</taxon>
        <taxon>Macrostomidae</taxon>
        <taxon>Macrostomum</taxon>
    </lineage>
</organism>